<dbReference type="STRING" id="111780.Sta7437_1041"/>
<dbReference type="PATRIC" id="fig|111780.3.peg.1085"/>
<gene>
    <name evidence="1" type="ordered locus">Sta7437_1041</name>
</gene>
<reference evidence="2" key="1">
    <citation type="journal article" date="2013" name="Proc. Natl. Acad. Sci. U.S.A.">
        <title>Improving the coverage of the cyanobacterial phylum using diversity-driven genome sequencing.</title>
        <authorList>
            <person name="Shih P.M."/>
            <person name="Wu D."/>
            <person name="Latifi A."/>
            <person name="Axen S.D."/>
            <person name="Fewer D.P."/>
            <person name="Talla E."/>
            <person name="Calteau A."/>
            <person name="Cai F."/>
            <person name="Tandeau de Marsac N."/>
            <person name="Rippka R."/>
            <person name="Herdman M."/>
            <person name="Sivonen K."/>
            <person name="Coursin T."/>
            <person name="Laurent T."/>
            <person name="Goodwin L."/>
            <person name="Nolan M."/>
            <person name="Davenport K.W."/>
            <person name="Han C.S."/>
            <person name="Rubin E.M."/>
            <person name="Eisen J.A."/>
            <person name="Woyke T."/>
            <person name="Gugger M."/>
            <person name="Kerfeld C.A."/>
        </authorList>
    </citation>
    <scope>NUCLEOTIDE SEQUENCE [LARGE SCALE GENOMIC DNA]</scope>
    <source>
        <strain evidence="2">ATCC 29371 / PCC 7437</strain>
    </source>
</reference>
<dbReference type="InterPro" id="IPR005358">
    <property type="entry name" value="Puta_zinc/iron-chelating_dom"/>
</dbReference>
<accession>K9XRE5</accession>
<dbReference type="Proteomes" id="UP000010473">
    <property type="component" value="Chromosome"/>
</dbReference>
<proteinExistence type="predicted"/>
<name>K9XRE5_STAC7</name>
<evidence type="ECO:0008006" key="3">
    <source>
        <dbReference type="Google" id="ProtNLM"/>
    </source>
</evidence>
<protein>
    <recommendedName>
        <fullName evidence="3">YkgJ family cysteine cluster protein</fullName>
    </recommendedName>
</protein>
<dbReference type="HOGENOM" id="CLU_112741_1_0_3"/>
<sequence>MVTWRCVNNCGACCYLAPSERPDLEDYLSSEELQRYLSMVGKDGWCINFDHETRKCQIYEDRPRFCRVKSDIFEQMYGVTSEEFDEFAIDCCHQHIEDLYGANSEEMKYYNQEVYDL</sequence>
<evidence type="ECO:0000313" key="1">
    <source>
        <dbReference type="EMBL" id="AFZ34621.1"/>
    </source>
</evidence>
<organism evidence="1 2">
    <name type="scientific">Stanieria cyanosphaera (strain ATCC 29371 / PCC 7437)</name>
    <dbReference type="NCBI Taxonomy" id="111780"/>
    <lineage>
        <taxon>Bacteria</taxon>
        <taxon>Bacillati</taxon>
        <taxon>Cyanobacteriota</taxon>
        <taxon>Cyanophyceae</taxon>
        <taxon>Pleurocapsales</taxon>
        <taxon>Dermocarpellaceae</taxon>
        <taxon>Stanieria</taxon>
    </lineage>
</organism>
<evidence type="ECO:0000313" key="2">
    <source>
        <dbReference type="Proteomes" id="UP000010473"/>
    </source>
</evidence>
<dbReference type="Pfam" id="PF03692">
    <property type="entry name" value="CxxCxxCC"/>
    <property type="match status" value="1"/>
</dbReference>
<dbReference type="AlphaFoldDB" id="K9XRE5"/>
<dbReference type="PANTHER" id="PTHR36791">
    <property type="entry name" value="OS03G0363400 PROTEIN"/>
    <property type="match status" value="1"/>
</dbReference>
<dbReference type="PANTHER" id="PTHR36791:SF2">
    <property type="entry name" value="OS03G0363400 PROTEIN"/>
    <property type="match status" value="1"/>
</dbReference>
<dbReference type="OrthoDB" id="486823at2"/>
<dbReference type="eggNOG" id="COG0727">
    <property type="taxonomic scope" value="Bacteria"/>
</dbReference>
<dbReference type="KEGG" id="scs:Sta7437_1041"/>
<keyword evidence="2" id="KW-1185">Reference proteome</keyword>
<dbReference type="EMBL" id="CP003653">
    <property type="protein sequence ID" value="AFZ34621.1"/>
    <property type="molecule type" value="Genomic_DNA"/>
</dbReference>
<dbReference type="RefSeq" id="WP_015192294.1">
    <property type="nucleotide sequence ID" value="NC_019748.1"/>
</dbReference>